<dbReference type="Proteomes" id="UP001318760">
    <property type="component" value="Unassembled WGS sequence"/>
</dbReference>
<proteinExistence type="inferred from homology"/>
<feature type="domain" description="UPF0033" evidence="2">
    <location>
        <begin position="2"/>
        <end position="62"/>
    </location>
</feature>
<keyword evidence="5" id="KW-1185">Reference proteome</keyword>
<dbReference type="AlphaFoldDB" id="A0AAW3ZS25"/>
<dbReference type="EMBL" id="LIWG01000003">
    <property type="protein sequence ID" value="MBE3607820.1"/>
    <property type="molecule type" value="Genomic_DNA"/>
</dbReference>
<evidence type="ECO:0000256" key="1">
    <source>
        <dbReference type="ARBA" id="ARBA00008984"/>
    </source>
</evidence>
<evidence type="ECO:0000259" key="2">
    <source>
        <dbReference type="Pfam" id="PF01206"/>
    </source>
</evidence>
<evidence type="ECO:0000313" key="5">
    <source>
        <dbReference type="Proteomes" id="UP000650616"/>
    </source>
</evidence>
<dbReference type="InterPro" id="IPR027396">
    <property type="entry name" value="DsrEFH-like"/>
</dbReference>
<comment type="caution">
    <text evidence="4">The sequence shown here is derived from an EMBL/GenBank/DDBJ whole genome shotgun (WGS) entry which is preliminary data.</text>
</comment>
<name>A0AAW3ZS25_9BACT</name>
<dbReference type="NCBIfam" id="TIGR03527">
    <property type="entry name" value="selenium_YedF"/>
    <property type="match status" value="1"/>
</dbReference>
<evidence type="ECO:0000313" key="3">
    <source>
        <dbReference type="EMBL" id="MBE2986249.1"/>
    </source>
</evidence>
<comment type="similarity">
    <text evidence="1">Belongs to the sulfur carrier protein TusA family.</text>
</comment>
<dbReference type="SUPFAM" id="SSF75169">
    <property type="entry name" value="DsrEFH-like"/>
    <property type="match status" value="1"/>
</dbReference>
<dbReference type="EMBL" id="JADBHS010000005">
    <property type="protein sequence ID" value="MBE2986249.1"/>
    <property type="molecule type" value="Genomic_DNA"/>
</dbReference>
<dbReference type="PANTHER" id="PTHR33279">
    <property type="entry name" value="SULFUR CARRIER PROTEIN YEDF-RELATED"/>
    <property type="match status" value="1"/>
</dbReference>
<sequence>MQLDCRNLECPEPVIRTKNAIEGLKDGEELEILVNSLAPRENISRFLKNQNQKFSLSDLANGETLIKTVKNGEISDVNLDEYSCEIVSKKPGKVIYLNEDRTGSGPVGETLLSKFLGAFMQVETKPYAVLLVNNAVKMTTDRGHVSFKALKDLENAGVKILSCGSCLEAYRLVDKLAIGEITNAFEVADLLSRFDTIKL</sequence>
<dbReference type="Proteomes" id="UP000650616">
    <property type="component" value="Unassembled WGS sequence"/>
</dbReference>
<dbReference type="InterPro" id="IPR001455">
    <property type="entry name" value="TusA-like"/>
</dbReference>
<reference evidence="3 6" key="2">
    <citation type="submission" date="2020-10" db="EMBL/GenBank/DDBJ databases">
        <title>Campylobacter californiensis sp. nov. isolated from cattle and feral swine in California.</title>
        <authorList>
            <person name="Miller W.G."/>
        </authorList>
    </citation>
    <scope>NUCLEOTIDE SEQUENCE [LARGE SCALE GENOMIC DNA]</scope>
    <source>
        <strain evidence="3 6">RM12919</strain>
    </source>
</reference>
<dbReference type="PANTHER" id="PTHR33279:SF6">
    <property type="entry name" value="SULFUR CARRIER PROTEIN YEDF-RELATED"/>
    <property type="match status" value="1"/>
</dbReference>
<dbReference type="InterPro" id="IPR036868">
    <property type="entry name" value="TusA-like_sf"/>
</dbReference>
<organism evidence="4 5">
    <name type="scientific">Campylobacter californiensis</name>
    <dbReference type="NCBI Taxonomy" id="1032243"/>
    <lineage>
        <taxon>Bacteria</taxon>
        <taxon>Pseudomonadati</taxon>
        <taxon>Campylobacterota</taxon>
        <taxon>Epsilonproteobacteria</taxon>
        <taxon>Campylobacterales</taxon>
        <taxon>Campylobacteraceae</taxon>
        <taxon>Campylobacter</taxon>
    </lineage>
</organism>
<dbReference type="RefSeq" id="WP_170015826.1">
    <property type="nucleotide sequence ID" value="NZ_CP012545.1"/>
</dbReference>
<evidence type="ECO:0000313" key="6">
    <source>
        <dbReference type="Proteomes" id="UP001318760"/>
    </source>
</evidence>
<protein>
    <submittedName>
        <fullName evidence="4">Sulfurtransferase-like selenium metabolism protein YedF</fullName>
    </submittedName>
</protein>
<dbReference type="Pfam" id="PF01206">
    <property type="entry name" value="TusA"/>
    <property type="match status" value="1"/>
</dbReference>
<reference evidence="4 5" key="1">
    <citation type="submission" date="2015-08" db="EMBL/GenBank/DDBJ databases">
        <title>Comparative genomics of the Campylobacter concisus group.</title>
        <authorList>
            <person name="Yee E."/>
            <person name="Chapman M.H."/>
            <person name="Huynh S."/>
            <person name="Bono J.L."/>
            <person name="On S.L."/>
            <person name="St Leger J."/>
            <person name="Foster G."/>
            <person name="Parker C.T."/>
            <person name="Miller W.G."/>
        </authorList>
    </citation>
    <scope>NUCLEOTIDE SEQUENCE [LARGE SCALE GENOMIC DNA]</scope>
    <source>
        <strain evidence="4 5">RM9337</strain>
    </source>
</reference>
<dbReference type="InterPro" id="IPR019870">
    <property type="entry name" value="Se_metab_YedF"/>
</dbReference>
<dbReference type="Gene3D" id="3.30.110.40">
    <property type="entry name" value="TusA-like domain"/>
    <property type="match status" value="1"/>
</dbReference>
<dbReference type="SUPFAM" id="SSF64307">
    <property type="entry name" value="SirA-like"/>
    <property type="match status" value="1"/>
</dbReference>
<gene>
    <name evidence="4" type="primary">yedF</name>
    <name evidence="3" type="ORF">CCAL12919_03755</name>
    <name evidence="4" type="ORF">CCAL9337_03630</name>
</gene>
<accession>A0AAW3ZS25</accession>
<evidence type="ECO:0000313" key="4">
    <source>
        <dbReference type="EMBL" id="MBE3607820.1"/>
    </source>
</evidence>